<dbReference type="RefSeq" id="XP_049124314.1">
    <property type="nucleotide sequence ID" value="XM_049268357.1"/>
</dbReference>
<dbReference type="Pfam" id="PF01494">
    <property type="entry name" value="FAD_binding_3"/>
    <property type="match status" value="1"/>
</dbReference>
<dbReference type="GO" id="GO:0016491">
    <property type="term" value="F:oxidoreductase activity"/>
    <property type="evidence" value="ECO:0007669"/>
    <property type="project" value="UniProtKB-KW"/>
</dbReference>
<dbReference type="PANTHER" id="PTHR46865:SF2">
    <property type="entry name" value="MONOOXYGENASE"/>
    <property type="match status" value="1"/>
</dbReference>
<evidence type="ECO:0000313" key="6">
    <source>
        <dbReference type="Proteomes" id="UP001055115"/>
    </source>
</evidence>
<name>A0AA37L7D8_9PEZI</name>
<gene>
    <name evidence="5" type="ORF">ColSpa_02145</name>
</gene>
<keyword evidence="3" id="KW-0560">Oxidoreductase</keyword>
<dbReference type="PANTHER" id="PTHR46865">
    <property type="entry name" value="OXIDOREDUCTASE-RELATED"/>
    <property type="match status" value="1"/>
</dbReference>
<keyword evidence="1" id="KW-0285">Flavoprotein</keyword>
<dbReference type="GeneID" id="73322947"/>
<dbReference type="InterPro" id="IPR051704">
    <property type="entry name" value="FAD_aromatic-hydroxylase"/>
</dbReference>
<dbReference type="EMBL" id="BQXU01000004">
    <property type="protein sequence ID" value="GKT41964.1"/>
    <property type="molecule type" value="Genomic_DNA"/>
</dbReference>
<keyword evidence="6" id="KW-1185">Reference proteome</keyword>
<protein>
    <recommendedName>
        <fullName evidence="4">FAD-binding domain-containing protein</fullName>
    </recommendedName>
</protein>
<dbReference type="PRINTS" id="PR00420">
    <property type="entry name" value="RNGMNOXGNASE"/>
</dbReference>
<comment type="caution">
    <text evidence="5">The sequence shown here is derived from an EMBL/GenBank/DDBJ whole genome shotgun (WGS) entry which is preliminary data.</text>
</comment>
<dbReference type="InterPro" id="IPR036188">
    <property type="entry name" value="FAD/NAD-bd_sf"/>
</dbReference>
<evidence type="ECO:0000259" key="4">
    <source>
        <dbReference type="Pfam" id="PF01494"/>
    </source>
</evidence>
<sequence length="323" mass="35945">MRVLISGAGIAGPTLAWFLARTGARITVIEKNGSISSSGHNIDVNHSAITVMRKMGLIDQLRRFNTTEKGTQLIDPNGRPFAPFPVKKGSSGSPTSEFEILRGDLATVLHEATKDHPNIEYLFGTTCSKVISNDNDTVKIELSDGQVRDFDLVVAADGQWSKIRKLVFPQDSITVNDKDMYVVYSTIPRLPSDDDWWDIYQALGSRIVSLRPDPHGTIRAMFSRMPCNDAQRKAWQEMSRGDRKLQQELVRREFQDAGWQAPRILDAMEQSEDYYFQEIKQIKMSKWSSSRVVCLGDAAFAPTPLTGMGTSLAIIGATCLQAS</sequence>
<keyword evidence="2" id="KW-0274">FAD</keyword>
<evidence type="ECO:0000256" key="3">
    <source>
        <dbReference type="ARBA" id="ARBA00023002"/>
    </source>
</evidence>
<proteinExistence type="predicted"/>
<evidence type="ECO:0000313" key="5">
    <source>
        <dbReference type="EMBL" id="GKT41964.1"/>
    </source>
</evidence>
<accession>A0AA37L7D8</accession>
<evidence type="ECO:0000256" key="2">
    <source>
        <dbReference type="ARBA" id="ARBA00022827"/>
    </source>
</evidence>
<feature type="domain" description="FAD-binding" evidence="4">
    <location>
        <begin position="2"/>
        <end position="318"/>
    </location>
</feature>
<dbReference type="AlphaFoldDB" id="A0AA37L7D8"/>
<evidence type="ECO:0000256" key="1">
    <source>
        <dbReference type="ARBA" id="ARBA00022630"/>
    </source>
</evidence>
<dbReference type="Gene3D" id="3.30.9.10">
    <property type="entry name" value="D-Amino Acid Oxidase, subunit A, domain 2"/>
    <property type="match status" value="1"/>
</dbReference>
<dbReference type="InterPro" id="IPR002938">
    <property type="entry name" value="FAD-bd"/>
</dbReference>
<dbReference type="Proteomes" id="UP001055115">
    <property type="component" value="Unassembled WGS sequence"/>
</dbReference>
<dbReference type="GO" id="GO:0071949">
    <property type="term" value="F:FAD binding"/>
    <property type="evidence" value="ECO:0007669"/>
    <property type="project" value="InterPro"/>
</dbReference>
<organism evidence="5 6">
    <name type="scientific">Colletotrichum spaethianum</name>
    <dbReference type="NCBI Taxonomy" id="700344"/>
    <lineage>
        <taxon>Eukaryota</taxon>
        <taxon>Fungi</taxon>
        <taxon>Dikarya</taxon>
        <taxon>Ascomycota</taxon>
        <taxon>Pezizomycotina</taxon>
        <taxon>Sordariomycetes</taxon>
        <taxon>Hypocreomycetidae</taxon>
        <taxon>Glomerellales</taxon>
        <taxon>Glomerellaceae</taxon>
        <taxon>Colletotrichum</taxon>
        <taxon>Colletotrichum spaethianum species complex</taxon>
    </lineage>
</organism>
<dbReference type="SUPFAM" id="SSF51905">
    <property type="entry name" value="FAD/NAD(P)-binding domain"/>
    <property type="match status" value="1"/>
</dbReference>
<reference evidence="5 6" key="1">
    <citation type="submission" date="2022-03" db="EMBL/GenBank/DDBJ databases">
        <title>Genome data of Colletotrichum spp.</title>
        <authorList>
            <person name="Utami Y.D."/>
            <person name="Hiruma K."/>
        </authorList>
    </citation>
    <scope>NUCLEOTIDE SEQUENCE [LARGE SCALE GENOMIC DNA]</scope>
    <source>
        <strain evidence="5 6">MAFF 239500</strain>
    </source>
</reference>
<dbReference type="Gene3D" id="3.50.50.60">
    <property type="entry name" value="FAD/NAD(P)-binding domain"/>
    <property type="match status" value="1"/>
</dbReference>